<reference evidence="2 3" key="1">
    <citation type="submission" date="2019-07" db="EMBL/GenBank/DDBJ databases">
        <title>The draft genome sequence of Aquimarina algiphila M91.</title>
        <authorList>
            <person name="Meng X."/>
        </authorList>
    </citation>
    <scope>NUCLEOTIDE SEQUENCE [LARGE SCALE GENOMIC DNA]</scope>
    <source>
        <strain evidence="2 3">M91</strain>
    </source>
</reference>
<evidence type="ECO:0008006" key="4">
    <source>
        <dbReference type="Google" id="ProtNLM"/>
    </source>
</evidence>
<dbReference type="EMBL" id="VLNR01000022">
    <property type="protein sequence ID" value="TSE08561.1"/>
    <property type="molecule type" value="Genomic_DNA"/>
</dbReference>
<evidence type="ECO:0000313" key="2">
    <source>
        <dbReference type="EMBL" id="TSE08561.1"/>
    </source>
</evidence>
<gene>
    <name evidence="2" type="ORF">FOF46_12375</name>
</gene>
<dbReference type="PROSITE" id="PS51257">
    <property type="entry name" value="PROKAR_LIPOPROTEIN"/>
    <property type="match status" value="1"/>
</dbReference>
<feature type="signal peptide" evidence="1">
    <location>
        <begin position="1"/>
        <end position="17"/>
    </location>
</feature>
<evidence type="ECO:0000256" key="1">
    <source>
        <dbReference type="SAM" id="SignalP"/>
    </source>
</evidence>
<organism evidence="2 3">
    <name type="scientific">Aquimarina algiphila</name>
    <dbReference type="NCBI Taxonomy" id="2047982"/>
    <lineage>
        <taxon>Bacteria</taxon>
        <taxon>Pseudomonadati</taxon>
        <taxon>Bacteroidota</taxon>
        <taxon>Flavobacteriia</taxon>
        <taxon>Flavobacteriales</taxon>
        <taxon>Flavobacteriaceae</taxon>
        <taxon>Aquimarina</taxon>
    </lineage>
</organism>
<accession>A0A554VKM4</accession>
<keyword evidence="3" id="KW-1185">Reference proteome</keyword>
<protein>
    <recommendedName>
        <fullName evidence="4">Lipocalin-like domain-containing protein</fullName>
    </recommendedName>
</protein>
<name>A0A554VKM4_9FLAO</name>
<comment type="caution">
    <text evidence="2">The sequence shown here is derived from an EMBL/GenBank/DDBJ whole genome shotgun (WGS) entry which is preliminary data.</text>
</comment>
<dbReference type="Proteomes" id="UP000318833">
    <property type="component" value="Unassembled WGS sequence"/>
</dbReference>
<evidence type="ECO:0000313" key="3">
    <source>
        <dbReference type="Proteomes" id="UP000318833"/>
    </source>
</evidence>
<proteinExistence type="predicted"/>
<dbReference type="AlphaFoldDB" id="A0A554VKM4"/>
<dbReference type="RefSeq" id="WP_143916656.1">
    <property type="nucleotide sequence ID" value="NZ_CANMIK010000024.1"/>
</dbReference>
<feature type="chain" id="PRO_5021853624" description="Lipocalin-like domain-containing protein" evidence="1">
    <location>
        <begin position="18"/>
        <end position="237"/>
    </location>
</feature>
<sequence>MRIITKLQILCIVLSCAALTSCSEDDGTGILEVDVTNQKLEGDWSLESLRIGNSTKSGILNGENVEFKYTLKNEVATGGGDYTMTFFGNGDLRETGIFSDESETVFVTYNGDRLFESEEKSVTDVLLEYSSIFFNSAALDAKFGINTDGKSITINSSNGQLSLDVTFLGDDKIRIAYPLTDVTPFFGVSTLTLPEDDITIDPMMPRRITLGEGIGIDDVAGDNVKPVSGTLYAILIR</sequence>
<keyword evidence="1" id="KW-0732">Signal</keyword>